<reference evidence="2 3" key="1">
    <citation type="submission" date="2016-10" db="EMBL/GenBank/DDBJ databases">
        <authorList>
            <person name="de Groot N.N."/>
        </authorList>
    </citation>
    <scope>NUCLEOTIDE SEQUENCE [LARGE SCALE GENOMIC DNA]</scope>
    <source>
        <strain evidence="2 3">AA1</strain>
    </source>
</reference>
<dbReference type="GO" id="GO:0032259">
    <property type="term" value="P:methylation"/>
    <property type="evidence" value="ECO:0007669"/>
    <property type="project" value="UniProtKB-KW"/>
</dbReference>
<protein>
    <submittedName>
        <fullName evidence="2">5-methyltetrahydrofolate corrinoid/iron sulfur protein methyltransferase</fullName>
    </submittedName>
</protein>
<dbReference type="OrthoDB" id="5416636at2"/>
<dbReference type="EMBL" id="FMUX01000019">
    <property type="protein sequence ID" value="SCY74183.1"/>
    <property type="molecule type" value="Genomic_DNA"/>
</dbReference>
<keyword evidence="2" id="KW-0489">Methyltransferase</keyword>
<dbReference type="Gene3D" id="3.20.20.20">
    <property type="entry name" value="Dihydropteroate synthase-like"/>
    <property type="match status" value="1"/>
</dbReference>
<accession>A0A1G5IDV7</accession>
<sequence length="269" mass="29008">MRIVSDNVQLIHPSLHGAVTRKDAPPIITAITKCVASGIHAIDLNIGPMGTQDPTVIPYLLDVVRSVTPLPLFIDSPHAEAARQALDTGHPDIHVNGFSLQPRRLDAFLPLMVAHEQAHFVGYLLTEAGAVPTAQDGRLQVAAALFTAVAARGAHLLDRLIVDPVVVPLLWDEGAFQALEVIRTLRALDELAGRPVQSMAGLSNLTSGKVPEAKRRLMEHTYIPLLAEAGLDYILMNTNRKESLRAVHAANLLTGGLPFSWEALPTETP</sequence>
<dbReference type="SUPFAM" id="SSF51717">
    <property type="entry name" value="Dihydropteroate synthetase-like"/>
    <property type="match status" value="1"/>
</dbReference>
<dbReference type="PROSITE" id="PS50972">
    <property type="entry name" value="PTERIN_BINDING"/>
    <property type="match status" value="1"/>
</dbReference>
<dbReference type="InterPro" id="IPR000489">
    <property type="entry name" value="Pterin-binding_dom"/>
</dbReference>
<dbReference type="AlphaFoldDB" id="A0A1G5IDV7"/>
<feature type="domain" description="Pterin-binding" evidence="1">
    <location>
        <begin position="1"/>
        <end position="258"/>
    </location>
</feature>
<dbReference type="STRING" id="419481.SAMN05216233_11956"/>
<gene>
    <name evidence="2" type="ORF">SAMN05216233_11956</name>
</gene>
<dbReference type="RefSeq" id="WP_092213715.1">
    <property type="nucleotide sequence ID" value="NZ_FMUX01000019.1"/>
</dbReference>
<dbReference type="GO" id="GO:0042558">
    <property type="term" value="P:pteridine-containing compound metabolic process"/>
    <property type="evidence" value="ECO:0007669"/>
    <property type="project" value="InterPro"/>
</dbReference>
<proteinExistence type="predicted"/>
<keyword evidence="3" id="KW-1185">Reference proteome</keyword>
<organism evidence="2 3">
    <name type="scientific">Desulfoluna spongiiphila</name>
    <dbReference type="NCBI Taxonomy" id="419481"/>
    <lineage>
        <taxon>Bacteria</taxon>
        <taxon>Pseudomonadati</taxon>
        <taxon>Thermodesulfobacteriota</taxon>
        <taxon>Desulfobacteria</taxon>
        <taxon>Desulfobacterales</taxon>
        <taxon>Desulfolunaceae</taxon>
        <taxon>Desulfoluna</taxon>
    </lineage>
</organism>
<dbReference type="InterPro" id="IPR011005">
    <property type="entry name" value="Dihydropteroate_synth-like_sf"/>
</dbReference>
<dbReference type="Proteomes" id="UP000198870">
    <property type="component" value="Unassembled WGS sequence"/>
</dbReference>
<keyword evidence="2" id="KW-0808">Transferase</keyword>
<dbReference type="GO" id="GO:0008168">
    <property type="term" value="F:methyltransferase activity"/>
    <property type="evidence" value="ECO:0007669"/>
    <property type="project" value="UniProtKB-KW"/>
</dbReference>
<evidence type="ECO:0000259" key="1">
    <source>
        <dbReference type="PROSITE" id="PS50972"/>
    </source>
</evidence>
<name>A0A1G5IDV7_9BACT</name>
<evidence type="ECO:0000313" key="2">
    <source>
        <dbReference type="EMBL" id="SCY74183.1"/>
    </source>
</evidence>
<evidence type="ECO:0000313" key="3">
    <source>
        <dbReference type="Proteomes" id="UP000198870"/>
    </source>
</evidence>